<evidence type="ECO:0000256" key="3">
    <source>
        <dbReference type="ARBA" id="ARBA00008300"/>
    </source>
</evidence>
<name>A0AAY4AYP3_9TELE</name>
<evidence type="ECO:0000256" key="7">
    <source>
        <dbReference type="ARBA" id="ARBA00022824"/>
    </source>
</evidence>
<protein>
    <recommendedName>
        <fullName evidence="4">Lipid droplet-associated hydrolase</fullName>
        <ecNumber evidence="9">3.1.1.13</ecNumber>
    </recommendedName>
    <alternativeName>
        <fullName evidence="8">Lipid droplet-associated serine hydrolase</fullName>
    </alternativeName>
</protein>
<dbReference type="PANTHER" id="PTHR13390">
    <property type="entry name" value="LIPASE"/>
    <property type="match status" value="1"/>
</dbReference>
<evidence type="ECO:0000256" key="1">
    <source>
        <dbReference type="ARBA" id="ARBA00004240"/>
    </source>
</evidence>
<dbReference type="GeneTree" id="ENSGT00390000009688"/>
<evidence type="ECO:0000256" key="10">
    <source>
        <dbReference type="ARBA" id="ARBA00049527"/>
    </source>
</evidence>
<dbReference type="GO" id="GO:0042632">
    <property type="term" value="P:cholesterol homeostasis"/>
    <property type="evidence" value="ECO:0007669"/>
    <property type="project" value="UniProtKB-ARBA"/>
</dbReference>
<dbReference type="SUPFAM" id="SSF53474">
    <property type="entry name" value="alpha/beta-Hydrolases"/>
    <property type="match status" value="1"/>
</dbReference>
<evidence type="ECO:0000256" key="8">
    <source>
        <dbReference type="ARBA" id="ARBA00031924"/>
    </source>
</evidence>
<keyword evidence="13" id="KW-1185">Reference proteome</keyword>
<dbReference type="GO" id="GO:0004771">
    <property type="term" value="F:sterol ester esterase activity"/>
    <property type="evidence" value="ECO:0007669"/>
    <property type="project" value="UniProtKB-EC"/>
</dbReference>
<keyword evidence="11" id="KW-0472">Membrane</keyword>
<keyword evidence="5" id="KW-0551">Lipid droplet</keyword>
<organism evidence="12 13">
    <name type="scientific">Denticeps clupeoides</name>
    <name type="common">denticle herring</name>
    <dbReference type="NCBI Taxonomy" id="299321"/>
    <lineage>
        <taxon>Eukaryota</taxon>
        <taxon>Metazoa</taxon>
        <taxon>Chordata</taxon>
        <taxon>Craniata</taxon>
        <taxon>Vertebrata</taxon>
        <taxon>Euteleostomi</taxon>
        <taxon>Actinopterygii</taxon>
        <taxon>Neopterygii</taxon>
        <taxon>Teleostei</taxon>
        <taxon>Clupei</taxon>
        <taxon>Clupeiformes</taxon>
        <taxon>Denticipitoidei</taxon>
        <taxon>Denticipitidae</taxon>
        <taxon>Denticeps</taxon>
    </lineage>
</organism>
<dbReference type="GO" id="GO:0005811">
    <property type="term" value="C:lipid droplet"/>
    <property type="evidence" value="ECO:0007669"/>
    <property type="project" value="UniProtKB-SubCell"/>
</dbReference>
<evidence type="ECO:0000313" key="12">
    <source>
        <dbReference type="Ensembl" id="ENSDCDP00010013899.1"/>
    </source>
</evidence>
<comment type="catalytic activity">
    <reaction evidence="10">
        <text>a cholesterol ester + H2O = cholesterol + a fatty acid + H(+)</text>
        <dbReference type="Rhea" id="RHEA:36403"/>
        <dbReference type="ChEBI" id="CHEBI:15377"/>
        <dbReference type="ChEBI" id="CHEBI:15378"/>
        <dbReference type="ChEBI" id="CHEBI:16113"/>
        <dbReference type="ChEBI" id="CHEBI:17002"/>
        <dbReference type="ChEBI" id="CHEBI:28868"/>
        <dbReference type="EC" id="3.1.1.13"/>
    </reaction>
    <physiologicalReaction direction="left-to-right" evidence="10">
        <dbReference type="Rhea" id="RHEA:36404"/>
    </physiologicalReaction>
</comment>
<keyword evidence="7" id="KW-0256">Endoplasmic reticulum</keyword>
<feature type="transmembrane region" description="Helical" evidence="11">
    <location>
        <begin position="35"/>
        <end position="55"/>
    </location>
</feature>
<reference evidence="12" key="3">
    <citation type="submission" date="2025-09" db="UniProtKB">
        <authorList>
            <consortium name="Ensembl"/>
        </authorList>
    </citation>
    <scope>IDENTIFICATION</scope>
</reference>
<comment type="subcellular location">
    <subcellularLocation>
        <location evidence="1">Endoplasmic reticulum</location>
    </subcellularLocation>
    <subcellularLocation>
        <location evidence="2">Lipid droplet</location>
    </subcellularLocation>
</comment>
<dbReference type="FunFam" id="3.40.50.1820:FF:000068">
    <property type="entry name" value="Lipid droplet associated hydrolase"/>
    <property type="match status" value="1"/>
</dbReference>
<reference evidence="12" key="2">
    <citation type="submission" date="2025-08" db="UniProtKB">
        <authorList>
            <consortium name="Ensembl"/>
        </authorList>
    </citation>
    <scope>IDENTIFICATION</scope>
</reference>
<gene>
    <name evidence="12" type="primary">LDAH</name>
</gene>
<dbReference type="Ensembl" id="ENSDCDT00010014664.1">
    <property type="protein sequence ID" value="ENSDCDP00010013899.1"/>
    <property type="gene ID" value="ENSDCDG00010006388.1"/>
</dbReference>
<accession>A0AAY4AYP3</accession>
<keyword evidence="11" id="KW-0812">Transmembrane</keyword>
<dbReference type="GO" id="GO:0019915">
    <property type="term" value="P:lipid storage"/>
    <property type="evidence" value="ECO:0007669"/>
    <property type="project" value="InterPro"/>
</dbReference>
<dbReference type="Gene3D" id="3.40.50.1820">
    <property type="entry name" value="alpha/beta hydrolase"/>
    <property type="match status" value="1"/>
</dbReference>
<dbReference type="Pfam" id="PF10230">
    <property type="entry name" value="LIDHydrolase"/>
    <property type="match status" value="1"/>
</dbReference>
<evidence type="ECO:0000256" key="5">
    <source>
        <dbReference type="ARBA" id="ARBA00022677"/>
    </source>
</evidence>
<evidence type="ECO:0000256" key="9">
    <source>
        <dbReference type="ARBA" id="ARBA00039150"/>
    </source>
</evidence>
<reference evidence="12 13" key="1">
    <citation type="submission" date="2020-06" db="EMBL/GenBank/DDBJ databases">
        <authorList>
            <consortium name="Wellcome Sanger Institute Data Sharing"/>
        </authorList>
    </citation>
    <scope>NUCLEOTIDE SEQUENCE [LARGE SCALE GENOMIC DNA]</scope>
</reference>
<dbReference type="AlphaFoldDB" id="A0AAY4AYP3"/>
<dbReference type="Proteomes" id="UP000694580">
    <property type="component" value="Chromosome 1"/>
</dbReference>
<keyword evidence="6" id="KW-0378">Hydrolase</keyword>
<dbReference type="PANTHER" id="PTHR13390:SF0">
    <property type="entry name" value="LIPID DROPLET-ASSOCIATED HYDROLASE"/>
    <property type="match status" value="1"/>
</dbReference>
<dbReference type="GO" id="GO:0160077">
    <property type="term" value="P:lipid droplet fusion"/>
    <property type="evidence" value="ECO:0007669"/>
    <property type="project" value="UniProtKB-ARBA"/>
</dbReference>
<dbReference type="InterPro" id="IPR019363">
    <property type="entry name" value="LDAH"/>
</dbReference>
<dbReference type="GO" id="GO:0005783">
    <property type="term" value="C:endoplasmic reticulum"/>
    <property type="evidence" value="ECO:0007669"/>
    <property type="project" value="UniProtKB-SubCell"/>
</dbReference>
<evidence type="ECO:0000256" key="6">
    <source>
        <dbReference type="ARBA" id="ARBA00022801"/>
    </source>
</evidence>
<evidence type="ECO:0000256" key="11">
    <source>
        <dbReference type="SAM" id="Phobius"/>
    </source>
</evidence>
<evidence type="ECO:0000256" key="4">
    <source>
        <dbReference type="ARBA" id="ARBA00019242"/>
    </source>
</evidence>
<dbReference type="GO" id="GO:0035356">
    <property type="term" value="P:intracellular triglyceride homeostasis"/>
    <property type="evidence" value="ECO:0007669"/>
    <property type="project" value="UniProtKB-ARBA"/>
</dbReference>
<evidence type="ECO:0000313" key="13">
    <source>
        <dbReference type="Proteomes" id="UP000694580"/>
    </source>
</evidence>
<keyword evidence="11" id="KW-1133">Transmembrane helix</keyword>
<dbReference type="InterPro" id="IPR029058">
    <property type="entry name" value="AB_hydrolase_fold"/>
</dbReference>
<evidence type="ECO:0000256" key="2">
    <source>
        <dbReference type="ARBA" id="ARBA00004502"/>
    </source>
</evidence>
<sequence>IFAHTYRVSHIFGTLIQCKGVSTQDNMPLCLTFNYYLFILLSAGNPGVVGFYKTFMETIYQSLGRRCAVWAVSHAGHCTPLAGLKKILTIYPSVLESGDVFGLNGQIEHKLAFLLEHVPRNVNLVLVGHSIGCYIILELMKRDPELKVLKSLLLFPTIERMAATPQGKVLTPVLCHLRYVLYLPIFLLCLLPESVITCVARLALRVRLTSSMLYHLTFLFSANAMYMGSQEMRMVLDRDDSTIKKNLNKLLFYYGATDHWCPVQYYHDIKRDFPSGDFHLCERGIRHAFYTCFNINQNCVHAFTIFSIYFCHSVSTYRCIMGTAVTTFQLLLQLTTPINVWHSIVTVM</sequence>
<proteinExistence type="inferred from homology"/>
<dbReference type="EC" id="3.1.1.13" evidence="9"/>
<comment type="similarity">
    <text evidence="3">Belongs to the AB hydrolase superfamily. LDAH family.</text>
</comment>